<dbReference type="AlphaFoldDB" id="A0A150PJI0"/>
<gene>
    <name evidence="2" type="ORF">BE08_38050</name>
</gene>
<accession>A0A150PJI0</accession>
<reference evidence="2 3" key="1">
    <citation type="submission" date="2014-02" db="EMBL/GenBank/DDBJ databases">
        <title>The small core and large imbalanced accessory genome model reveals a collaborative survival strategy of Sorangium cellulosum strains in nature.</title>
        <authorList>
            <person name="Han K."/>
            <person name="Peng R."/>
            <person name="Blom J."/>
            <person name="Li Y.-Z."/>
        </authorList>
    </citation>
    <scope>NUCLEOTIDE SEQUENCE [LARGE SCALE GENOMIC DNA]</scope>
    <source>
        <strain evidence="2 3">So0157-25</strain>
    </source>
</reference>
<sequence>MADRVERESAPAKNRFALWFGRVVLLGVAVNLALALPAIVSPSALLSALHIRPASCPMWPSFAALLLGLLSLAYIPGARDPYRHRESAWLAIGARLAGALFFLATPFREDFALFGLLDLSFAVPELVLLSLALRSVK</sequence>
<feature type="transmembrane region" description="Helical" evidence="1">
    <location>
        <begin position="87"/>
        <end position="105"/>
    </location>
</feature>
<feature type="transmembrane region" description="Helical" evidence="1">
    <location>
        <begin position="16"/>
        <end position="38"/>
    </location>
</feature>
<name>A0A150PJI0_SORCE</name>
<proteinExistence type="predicted"/>
<evidence type="ECO:0000313" key="2">
    <source>
        <dbReference type="EMBL" id="KYF55823.1"/>
    </source>
</evidence>
<evidence type="ECO:0000313" key="3">
    <source>
        <dbReference type="Proteomes" id="UP000075420"/>
    </source>
</evidence>
<organism evidence="2 3">
    <name type="scientific">Sorangium cellulosum</name>
    <name type="common">Polyangium cellulosum</name>
    <dbReference type="NCBI Taxonomy" id="56"/>
    <lineage>
        <taxon>Bacteria</taxon>
        <taxon>Pseudomonadati</taxon>
        <taxon>Myxococcota</taxon>
        <taxon>Polyangia</taxon>
        <taxon>Polyangiales</taxon>
        <taxon>Polyangiaceae</taxon>
        <taxon>Sorangium</taxon>
    </lineage>
</organism>
<comment type="caution">
    <text evidence="2">The sequence shown here is derived from an EMBL/GenBank/DDBJ whole genome shotgun (WGS) entry which is preliminary data.</text>
</comment>
<feature type="transmembrane region" description="Helical" evidence="1">
    <location>
        <begin position="58"/>
        <end position="75"/>
    </location>
</feature>
<keyword evidence="1" id="KW-0472">Membrane</keyword>
<keyword evidence="1" id="KW-0812">Transmembrane</keyword>
<keyword evidence="1" id="KW-1133">Transmembrane helix</keyword>
<dbReference type="Proteomes" id="UP000075420">
    <property type="component" value="Unassembled WGS sequence"/>
</dbReference>
<evidence type="ECO:0000256" key="1">
    <source>
        <dbReference type="SAM" id="Phobius"/>
    </source>
</evidence>
<feature type="transmembrane region" description="Helical" evidence="1">
    <location>
        <begin position="111"/>
        <end position="133"/>
    </location>
</feature>
<dbReference type="EMBL" id="JELY01001421">
    <property type="protein sequence ID" value="KYF55823.1"/>
    <property type="molecule type" value="Genomic_DNA"/>
</dbReference>
<evidence type="ECO:0008006" key="4">
    <source>
        <dbReference type="Google" id="ProtNLM"/>
    </source>
</evidence>
<protein>
    <recommendedName>
        <fullName evidence="4">DUF4345 domain-containing protein</fullName>
    </recommendedName>
</protein>